<feature type="region of interest" description="Disordered" evidence="7">
    <location>
        <begin position="555"/>
        <end position="719"/>
    </location>
</feature>
<feature type="compositionally biased region" description="Low complexity" evidence="7">
    <location>
        <begin position="555"/>
        <end position="569"/>
    </location>
</feature>
<comment type="caution">
    <text evidence="9">The sequence shown here is derived from an EMBL/GenBank/DDBJ whole genome shotgun (WGS) entry which is preliminary data.</text>
</comment>
<evidence type="ECO:0000313" key="9">
    <source>
        <dbReference type="EMBL" id="TQL87874.1"/>
    </source>
</evidence>
<feature type="transmembrane region" description="Helical" evidence="8">
    <location>
        <begin position="456"/>
        <end position="482"/>
    </location>
</feature>
<dbReference type="PANTHER" id="PTHR43227:SF8">
    <property type="entry name" value="DIACETYLCHITOBIOSE UPTAKE SYSTEM PERMEASE PROTEIN DASB"/>
    <property type="match status" value="1"/>
</dbReference>
<dbReference type="AlphaFoldDB" id="A0A543BSQ4"/>
<feature type="transmembrane region" description="Helical" evidence="8">
    <location>
        <begin position="163"/>
        <end position="185"/>
    </location>
</feature>
<evidence type="ECO:0000256" key="8">
    <source>
        <dbReference type="SAM" id="Phobius"/>
    </source>
</evidence>
<protein>
    <submittedName>
        <fullName evidence="9">ABC-type sugar transport system permease subunit</fullName>
    </submittedName>
</protein>
<keyword evidence="2" id="KW-0813">Transport</keyword>
<feature type="transmembrane region" description="Helical" evidence="8">
    <location>
        <begin position="348"/>
        <end position="369"/>
    </location>
</feature>
<reference evidence="9 10" key="1">
    <citation type="submission" date="2019-06" db="EMBL/GenBank/DDBJ databases">
        <title>Sequencing the genomes of 1000 actinobacteria strains.</title>
        <authorList>
            <person name="Klenk H.-P."/>
        </authorList>
    </citation>
    <scope>NUCLEOTIDE SEQUENCE [LARGE SCALE GENOMIC DNA]</scope>
    <source>
        <strain evidence="9 10">DSM 102200</strain>
    </source>
</reference>
<dbReference type="SUPFAM" id="SSF161098">
    <property type="entry name" value="MetI-like"/>
    <property type="match status" value="1"/>
</dbReference>
<proteinExistence type="predicted"/>
<evidence type="ECO:0000313" key="10">
    <source>
        <dbReference type="Proteomes" id="UP000316096"/>
    </source>
</evidence>
<evidence type="ECO:0000256" key="4">
    <source>
        <dbReference type="ARBA" id="ARBA00022692"/>
    </source>
</evidence>
<comment type="subcellular location">
    <subcellularLocation>
        <location evidence="1">Cell membrane</location>
        <topology evidence="1">Multi-pass membrane protein</topology>
    </subcellularLocation>
</comment>
<dbReference type="RefSeq" id="WP_185792745.1">
    <property type="nucleotide sequence ID" value="NZ_VFOZ01000003.1"/>
</dbReference>
<keyword evidence="10" id="KW-1185">Reference proteome</keyword>
<organism evidence="9 10">
    <name type="scientific">Actinoallomurus bryophytorum</name>
    <dbReference type="NCBI Taxonomy" id="1490222"/>
    <lineage>
        <taxon>Bacteria</taxon>
        <taxon>Bacillati</taxon>
        <taxon>Actinomycetota</taxon>
        <taxon>Actinomycetes</taxon>
        <taxon>Streptosporangiales</taxon>
        <taxon>Thermomonosporaceae</taxon>
        <taxon>Actinoallomurus</taxon>
    </lineage>
</organism>
<gene>
    <name evidence="9" type="ORF">FB559_8485</name>
</gene>
<feature type="compositionally biased region" description="Pro residues" evidence="7">
    <location>
        <begin position="650"/>
        <end position="671"/>
    </location>
</feature>
<dbReference type="Gene3D" id="1.10.3720.10">
    <property type="entry name" value="MetI-like"/>
    <property type="match status" value="1"/>
</dbReference>
<feature type="transmembrane region" description="Helical" evidence="8">
    <location>
        <begin position="517"/>
        <end position="539"/>
    </location>
</feature>
<dbReference type="InterPro" id="IPR035906">
    <property type="entry name" value="MetI-like_sf"/>
</dbReference>
<feature type="transmembrane region" description="Helical" evidence="8">
    <location>
        <begin position="78"/>
        <end position="104"/>
    </location>
</feature>
<dbReference type="GO" id="GO:0005886">
    <property type="term" value="C:plasma membrane"/>
    <property type="evidence" value="ECO:0007669"/>
    <property type="project" value="UniProtKB-SubCell"/>
</dbReference>
<dbReference type="InterPro" id="IPR050809">
    <property type="entry name" value="UgpAE/MalFG_permease"/>
</dbReference>
<feature type="transmembrane region" description="Helical" evidence="8">
    <location>
        <begin position="21"/>
        <end position="38"/>
    </location>
</feature>
<feature type="transmembrane region" description="Helical" evidence="8">
    <location>
        <begin position="381"/>
        <end position="399"/>
    </location>
</feature>
<keyword evidence="5 8" id="KW-1133">Transmembrane helix</keyword>
<feature type="transmembrane region" description="Helical" evidence="8">
    <location>
        <begin position="239"/>
        <end position="271"/>
    </location>
</feature>
<keyword evidence="4 8" id="KW-0812">Transmembrane</keyword>
<feature type="transmembrane region" description="Helical" evidence="8">
    <location>
        <begin position="197"/>
        <end position="219"/>
    </location>
</feature>
<feature type="transmembrane region" description="Helical" evidence="8">
    <location>
        <begin position="411"/>
        <end position="435"/>
    </location>
</feature>
<dbReference type="EMBL" id="VFOZ01000003">
    <property type="protein sequence ID" value="TQL87874.1"/>
    <property type="molecule type" value="Genomic_DNA"/>
</dbReference>
<sequence>MTPHPPAYPPTRPGTAGRGTGMLLLVPAALTALVTLVVPTGQTIVRSLQRGGGIGLPARSAGLRNYTELLGSATFWKALFFSASFAIIPLVVLLVVGPALAAALERAGTWPRRVGRILLSLPLVVFSPVAIAAGWIAGQRDGGIATAFGRLGRGGAASPTLPLITAAATFGLLCGLALLVFLPVMRGRSEGRPLTPVMVAVGSITVLAAFAVALQVFSLDVMMASGRQPTLAMLEYRAAYFYADFGGGAAVATVTGLLLGVLGVLATIVAVRTGVRIELRPASAPQQPDEPSPSPDGGRVAVGVVVLALVLAIAVVCSWPWLSSLSSGGHALPVGPRTPTGRLYTNTWIPPVLSAIVSVGAAYLGALGIGGLRPLGRRSEWLLLPFAPWLFVGIGPLSIVDYENARRLGAINHFAGLLPPLLLSVPSLLVLTIFCRTRAALWRAEQARGAPAFVRLVALPALPLAAFMGGVTVLFGAHGLLWPTLVSTSGEMQTAPMAVFRQIAQYGAGLGGTGSGIATPIILVVVFFLALGALQVLYLDRLVITTGPAGEAGDDAPAGAPIWGAASGPQQWAGRGYGPPPGYPAQPGPYGPPQGPYGPPPGTPGPYGPPPSGAPAPYGPPPGPVGLYGPPPPGYGPPPPGYGPQGQPAPYGPPPLPPGGYGPPSEPPALPHPGDAPAGQTAADRPPPPSESAPEDPEQSEPEETAPPEPEETESDRPG</sequence>
<feature type="compositionally biased region" description="Pro residues" evidence="7">
    <location>
        <begin position="578"/>
        <end position="642"/>
    </location>
</feature>
<keyword evidence="9" id="KW-0762">Sugar transport</keyword>
<keyword evidence="3" id="KW-1003">Cell membrane</keyword>
<dbReference type="Proteomes" id="UP000316096">
    <property type="component" value="Unassembled WGS sequence"/>
</dbReference>
<evidence type="ECO:0000256" key="3">
    <source>
        <dbReference type="ARBA" id="ARBA00022475"/>
    </source>
</evidence>
<feature type="transmembrane region" description="Helical" evidence="8">
    <location>
        <begin position="116"/>
        <end position="137"/>
    </location>
</feature>
<feature type="compositionally biased region" description="Acidic residues" evidence="7">
    <location>
        <begin position="693"/>
        <end position="719"/>
    </location>
</feature>
<evidence type="ECO:0000256" key="2">
    <source>
        <dbReference type="ARBA" id="ARBA00022448"/>
    </source>
</evidence>
<feature type="transmembrane region" description="Helical" evidence="8">
    <location>
        <begin position="300"/>
        <end position="322"/>
    </location>
</feature>
<evidence type="ECO:0000256" key="1">
    <source>
        <dbReference type="ARBA" id="ARBA00004651"/>
    </source>
</evidence>
<evidence type="ECO:0000256" key="6">
    <source>
        <dbReference type="ARBA" id="ARBA00023136"/>
    </source>
</evidence>
<evidence type="ECO:0000256" key="5">
    <source>
        <dbReference type="ARBA" id="ARBA00022989"/>
    </source>
</evidence>
<keyword evidence="6 8" id="KW-0472">Membrane</keyword>
<dbReference type="PANTHER" id="PTHR43227">
    <property type="entry name" value="BLL4140 PROTEIN"/>
    <property type="match status" value="1"/>
</dbReference>
<accession>A0A543BSQ4</accession>
<evidence type="ECO:0000256" key="7">
    <source>
        <dbReference type="SAM" id="MobiDB-lite"/>
    </source>
</evidence>
<name>A0A543BSQ4_9ACTN</name>